<evidence type="ECO:0000313" key="12">
    <source>
        <dbReference type="Proteomes" id="UP000070444"/>
    </source>
</evidence>
<sequence>MENNKNLVEEKDLKISIVNSNWTECACLCEEIEGKKVIGSKIKERQIYLFQEQLIELEEGEEEQKEEEVDTLGENEEDQGDPETEEEELKPVLVASFTTYEYYNELEDSNFNNVFICIDKVDTTGAIQDTKTSAIRQLIRAYLDYIKYIFDKDQILCYVFGRAQPQYLFVNSSEFENKKPLSDSQLCKWWKKTMSQSVCEVSGISKEDSKWKGLWTIPGFQPIQCRTMESNLVDSDVEWEWKIPYPLNESSEKVIPILPDDCKSRMIYDHEALSVKSLFEMIAIGEECGSGKRAGLFYLKKDSKSSEKGQTPVEDGNCTAEEFTQLLELLLEKLQFDDLYSIVDSSAQIHKWLEDHKINIKGSETHVLIKSTIPNPSEVPLAVNTGLSIKRKTDSEVNQLSPSMIKRKSETAVNTLSPTLIKRTTDVVVNELPLNLIKRKSNPNP</sequence>
<dbReference type="InterPro" id="IPR013178">
    <property type="entry name" value="Histone_AcTrfase_Rtt109/CBP"/>
</dbReference>
<evidence type="ECO:0000313" key="11">
    <source>
        <dbReference type="EMBL" id="KXN67265.1"/>
    </source>
</evidence>
<dbReference type="PANTHER" id="PTHR31571:SF2">
    <property type="entry name" value="HISTONE ACETYLTRANSFERASE RTT109"/>
    <property type="match status" value="1"/>
</dbReference>
<gene>
    <name evidence="11" type="ORF">CONCODRAFT_73104</name>
</gene>
<accession>A0A137NWQ0</accession>
<keyword evidence="4" id="KW-0227">DNA damage</keyword>
<dbReference type="SMART" id="SM01250">
    <property type="entry name" value="KAT11"/>
    <property type="match status" value="1"/>
</dbReference>
<feature type="region of interest" description="Disordered" evidence="10">
    <location>
        <begin position="59"/>
        <end position="88"/>
    </location>
</feature>
<keyword evidence="12" id="KW-1185">Reference proteome</keyword>
<dbReference type="AlphaFoldDB" id="A0A137NWQ0"/>
<dbReference type="GO" id="GO:0032931">
    <property type="term" value="F:histone H3K56 acetyltransferase activity"/>
    <property type="evidence" value="ECO:0007669"/>
    <property type="project" value="TreeGrafter"/>
</dbReference>
<dbReference type="OMA" id="DSELINW"/>
<dbReference type="Proteomes" id="UP000070444">
    <property type="component" value="Unassembled WGS sequence"/>
</dbReference>
<proteinExistence type="predicted"/>
<evidence type="ECO:0000256" key="1">
    <source>
        <dbReference type="ARBA" id="ARBA00004123"/>
    </source>
</evidence>
<dbReference type="InterPro" id="IPR016849">
    <property type="entry name" value="Rtt109"/>
</dbReference>
<name>A0A137NWQ0_CONC2</name>
<keyword evidence="6" id="KW-0805">Transcription regulation</keyword>
<dbReference type="OrthoDB" id="3361892at2759"/>
<reference evidence="11 12" key="1">
    <citation type="journal article" date="2015" name="Genome Biol. Evol.">
        <title>Phylogenomic analyses indicate that early fungi evolved digesting cell walls of algal ancestors of land plants.</title>
        <authorList>
            <person name="Chang Y."/>
            <person name="Wang S."/>
            <person name="Sekimoto S."/>
            <person name="Aerts A.L."/>
            <person name="Choi C."/>
            <person name="Clum A."/>
            <person name="LaButti K.M."/>
            <person name="Lindquist E.A."/>
            <person name="Yee Ngan C."/>
            <person name="Ohm R.A."/>
            <person name="Salamov A.A."/>
            <person name="Grigoriev I.V."/>
            <person name="Spatafora J.W."/>
            <person name="Berbee M.L."/>
        </authorList>
    </citation>
    <scope>NUCLEOTIDE SEQUENCE [LARGE SCALE GENOMIC DNA]</scope>
    <source>
        <strain evidence="11 12">NRRL 28638</strain>
    </source>
</reference>
<evidence type="ECO:0000256" key="2">
    <source>
        <dbReference type="ARBA" id="ARBA00013184"/>
    </source>
</evidence>
<evidence type="ECO:0000256" key="7">
    <source>
        <dbReference type="ARBA" id="ARBA00023163"/>
    </source>
</evidence>
<evidence type="ECO:0000256" key="5">
    <source>
        <dbReference type="ARBA" id="ARBA00022990"/>
    </source>
</evidence>
<evidence type="ECO:0000256" key="8">
    <source>
        <dbReference type="ARBA" id="ARBA00023242"/>
    </source>
</evidence>
<keyword evidence="7" id="KW-0804">Transcription</keyword>
<dbReference type="EC" id="2.3.1.48" evidence="2"/>
<organism evidence="11 12">
    <name type="scientific">Conidiobolus coronatus (strain ATCC 28846 / CBS 209.66 / NRRL 28638)</name>
    <name type="common">Delacroixia coronata</name>
    <dbReference type="NCBI Taxonomy" id="796925"/>
    <lineage>
        <taxon>Eukaryota</taxon>
        <taxon>Fungi</taxon>
        <taxon>Fungi incertae sedis</taxon>
        <taxon>Zoopagomycota</taxon>
        <taxon>Entomophthoromycotina</taxon>
        <taxon>Entomophthoromycetes</taxon>
        <taxon>Entomophthorales</taxon>
        <taxon>Ancylistaceae</taxon>
        <taxon>Conidiobolus</taxon>
    </lineage>
</organism>
<dbReference type="InterPro" id="IPR051236">
    <property type="entry name" value="HAT_RTT109-like"/>
</dbReference>
<evidence type="ECO:0000256" key="6">
    <source>
        <dbReference type="ARBA" id="ARBA00023015"/>
    </source>
</evidence>
<dbReference type="GO" id="GO:0005634">
    <property type="term" value="C:nucleus"/>
    <property type="evidence" value="ECO:0007669"/>
    <property type="project" value="UniProtKB-SubCell"/>
</dbReference>
<evidence type="ECO:0000256" key="9">
    <source>
        <dbReference type="ARBA" id="ARBA00048940"/>
    </source>
</evidence>
<evidence type="ECO:0000256" key="10">
    <source>
        <dbReference type="SAM" id="MobiDB-lite"/>
    </source>
</evidence>
<keyword evidence="3" id="KW-0808">Transferase</keyword>
<dbReference type="GO" id="GO:0006355">
    <property type="term" value="P:regulation of DNA-templated transcription"/>
    <property type="evidence" value="ECO:0007669"/>
    <property type="project" value="InterPro"/>
</dbReference>
<evidence type="ECO:0000256" key="3">
    <source>
        <dbReference type="ARBA" id="ARBA00022679"/>
    </source>
</evidence>
<dbReference type="GO" id="GO:0006974">
    <property type="term" value="P:DNA damage response"/>
    <property type="evidence" value="ECO:0007669"/>
    <property type="project" value="UniProtKB-KW"/>
</dbReference>
<evidence type="ECO:0000256" key="4">
    <source>
        <dbReference type="ARBA" id="ARBA00022763"/>
    </source>
</evidence>
<dbReference type="PANTHER" id="PTHR31571">
    <property type="entry name" value="ALTERED INHERITANCE OF MITOCHONDRIA PROTEIN 6"/>
    <property type="match status" value="1"/>
</dbReference>
<protein>
    <recommendedName>
        <fullName evidence="2">histone acetyltransferase</fullName>
        <ecNumber evidence="2">2.3.1.48</ecNumber>
    </recommendedName>
</protein>
<keyword evidence="8" id="KW-0539">Nucleus</keyword>
<keyword evidence="5" id="KW-0007">Acetylation</keyword>
<dbReference type="PROSITE" id="PS51728">
    <property type="entry name" value="RTT109_HAT"/>
    <property type="match status" value="1"/>
</dbReference>
<dbReference type="EMBL" id="KQ964648">
    <property type="protein sequence ID" value="KXN67265.1"/>
    <property type="molecule type" value="Genomic_DNA"/>
</dbReference>
<comment type="catalytic activity">
    <reaction evidence="9">
        <text>L-lysyl-[histone] + acetyl-CoA = N(6)-acetyl-L-lysyl-[histone] + CoA + H(+)</text>
        <dbReference type="Rhea" id="RHEA:21992"/>
        <dbReference type="Rhea" id="RHEA-COMP:9845"/>
        <dbReference type="Rhea" id="RHEA-COMP:11338"/>
        <dbReference type="ChEBI" id="CHEBI:15378"/>
        <dbReference type="ChEBI" id="CHEBI:29969"/>
        <dbReference type="ChEBI" id="CHEBI:57287"/>
        <dbReference type="ChEBI" id="CHEBI:57288"/>
        <dbReference type="ChEBI" id="CHEBI:61930"/>
        <dbReference type="EC" id="2.3.1.48"/>
    </reaction>
    <physiologicalReaction direction="left-to-right" evidence="9">
        <dbReference type="Rhea" id="RHEA:21993"/>
    </physiologicalReaction>
</comment>
<comment type="subcellular location">
    <subcellularLocation>
        <location evidence="1">Nucleus</location>
    </subcellularLocation>
</comment>
<dbReference type="Pfam" id="PF08214">
    <property type="entry name" value="HAT_KAT11"/>
    <property type="match status" value="1"/>
</dbReference>